<protein>
    <submittedName>
        <fullName evidence="1">TIGR04066 family peptide maturation system protein</fullName>
    </submittedName>
</protein>
<dbReference type="Gene3D" id="3.40.50.300">
    <property type="entry name" value="P-loop containing nucleotide triphosphate hydrolases"/>
    <property type="match status" value="1"/>
</dbReference>
<dbReference type="InterPro" id="IPR027417">
    <property type="entry name" value="P-loop_NTPase"/>
</dbReference>
<dbReference type="RefSeq" id="WP_077869934.1">
    <property type="nucleotide sequence ID" value="NZ_BKAK01000032.1"/>
</dbReference>
<dbReference type="AlphaFoldDB" id="A0AB74VGR5"/>
<reference evidence="1" key="1">
    <citation type="submission" date="2021-04" db="EMBL/GenBank/DDBJ databases">
        <title>Complete genome sequence of the type strain Clostridium beijerinckii NRRL B-598.</title>
        <authorList>
            <person name="Sedlar K."/>
            <person name="Branska B."/>
            <person name="Bezdicek M."/>
            <person name="Nykrynova M."/>
            <person name="Lengerova M."/>
            <person name="Skutkova H."/>
            <person name="Patakova P."/>
        </authorList>
    </citation>
    <scope>NUCLEOTIDE SEQUENCE</scope>
    <source>
        <strain evidence="1">DSM 791</strain>
    </source>
</reference>
<sequence>MKNEYKTMIYPFDVESAPLIRHSNFIDNHNIVNIISPNGWGLCGKDAGHTDGGQPVGIIIDSDFDKALENCDTVFFTDSSMKIDLHKFVYPKIIKAAQSSKNIICTIKLENEIIDKVSNICNQNNMFFKYFTNESNSMISPPTEKIYQINTPVVLVFGLSERTNKFEIQLNLRENLDEMGYKVSQIGTRHYCELMGFHSFPKFMYSKSITESEKVILFNHYIKNIESKEAPDVIVIGIPGGAMPINQEFTNGFGIIAYEVSQAIMPDVVVFSTLYTNSSLEILQLLSKSFKYKLGYNIDCYNISNTSLDLRASKYEESLQYIVLNLDIINEKKKMYKELDRPVYNILNKNDAKSMTNFLVNKLVEYAENQII</sequence>
<organism evidence="1 2">
    <name type="scientific">Clostridium beijerinckii</name>
    <name type="common">Clostridium MP</name>
    <dbReference type="NCBI Taxonomy" id="1520"/>
    <lineage>
        <taxon>Bacteria</taxon>
        <taxon>Bacillati</taxon>
        <taxon>Bacillota</taxon>
        <taxon>Clostridia</taxon>
        <taxon>Eubacteriales</taxon>
        <taxon>Clostridiaceae</taxon>
        <taxon>Clostridium</taxon>
    </lineage>
</organism>
<gene>
    <name evidence="1" type="ORF">KEC93_01595</name>
</gene>
<proteinExistence type="predicted"/>
<evidence type="ECO:0000313" key="2">
    <source>
        <dbReference type="Proteomes" id="UP000679373"/>
    </source>
</evidence>
<name>A0AB74VGR5_CLOBE</name>
<accession>A0AB74VGR5</accession>
<keyword evidence="2" id="KW-1185">Reference proteome</keyword>
<dbReference type="EMBL" id="CP073653">
    <property type="protein sequence ID" value="QUN35572.1"/>
    <property type="molecule type" value="Genomic_DNA"/>
</dbReference>
<dbReference type="GeneID" id="66343176"/>
<evidence type="ECO:0000313" key="1">
    <source>
        <dbReference type="EMBL" id="QUN35572.1"/>
    </source>
</evidence>
<dbReference type="InterPro" id="IPR023823">
    <property type="entry name" value="CHP04066_peptide_maturation"/>
</dbReference>
<dbReference type="Proteomes" id="UP000679373">
    <property type="component" value="Chromosome"/>
</dbReference>
<dbReference type="NCBIfam" id="TIGR04066">
    <property type="entry name" value="nat_prod_clost"/>
    <property type="match status" value="1"/>
</dbReference>